<feature type="domain" description="Beta-lactamase-related" evidence="4">
    <location>
        <begin position="76"/>
        <end position="368"/>
    </location>
</feature>
<comment type="caution">
    <text evidence="5">The sequence shown here is derived from an EMBL/GenBank/DDBJ whole genome shotgun (WGS) entry which is preliminary data.</text>
</comment>
<evidence type="ECO:0000313" key="5">
    <source>
        <dbReference type="EMBL" id="MBC6491899.1"/>
    </source>
</evidence>
<evidence type="ECO:0000313" key="6">
    <source>
        <dbReference type="Proteomes" id="UP000765802"/>
    </source>
</evidence>
<gene>
    <name evidence="5" type="ORF">BC349_12625</name>
</gene>
<feature type="signal peptide" evidence="3">
    <location>
        <begin position="1"/>
        <end position="23"/>
    </location>
</feature>
<dbReference type="RefSeq" id="WP_187257218.1">
    <property type="nucleotide sequence ID" value="NZ_JBHULF010000007.1"/>
</dbReference>
<keyword evidence="3" id="KW-0732">Signal</keyword>
<name>A0ABR7MA34_9BACT</name>
<reference evidence="5 6" key="1">
    <citation type="submission" date="2016-07" db="EMBL/GenBank/DDBJ databases">
        <title>Genome analysis of Flavihumibacter stibioxidans YS-17.</title>
        <authorList>
            <person name="Shi K."/>
            <person name="Han Y."/>
            <person name="Wang G."/>
        </authorList>
    </citation>
    <scope>NUCLEOTIDE SEQUENCE [LARGE SCALE GENOMIC DNA]</scope>
    <source>
        <strain evidence="5 6">YS-17</strain>
    </source>
</reference>
<dbReference type="InterPro" id="IPR050491">
    <property type="entry name" value="AmpC-like"/>
</dbReference>
<dbReference type="SUPFAM" id="SSF56601">
    <property type="entry name" value="beta-lactamase/transpeptidase-like"/>
    <property type="match status" value="1"/>
</dbReference>
<comment type="subcellular location">
    <subcellularLocation>
        <location evidence="1">Membrane</location>
    </subcellularLocation>
</comment>
<dbReference type="InterPro" id="IPR001466">
    <property type="entry name" value="Beta-lactam-related"/>
</dbReference>
<keyword evidence="2" id="KW-0472">Membrane</keyword>
<evidence type="ECO:0000256" key="1">
    <source>
        <dbReference type="ARBA" id="ARBA00004370"/>
    </source>
</evidence>
<dbReference type="Gene3D" id="3.40.710.10">
    <property type="entry name" value="DD-peptidase/beta-lactamase superfamily"/>
    <property type="match status" value="1"/>
</dbReference>
<dbReference type="Pfam" id="PF00144">
    <property type="entry name" value="Beta-lactamase"/>
    <property type="match status" value="1"/>
</dbReference>
<protein>
    <recommendedName>
        <fullName evidence="4">Beta-lactamase-related domain-containing protein</fullName>
    </recommendedName>
</protein>
<keyword evidence="6" id="KW-1185">Reference proteome</keyword>
<proteinExistence type="predicted"/>
<dbReference type="PANTHER" id="PTHR46825:SF11">
    <property type="entry name" value="PENICILLIN-BINDING PROTEIN 4"/>
    <property type="match status" value="1"/>
</dbReference>
<accession>A0ABR7MA34</accession>
<evidence type="ECO:0000256" key="2">
    <source>
        <dbReference type="ARBA" id="ARBA00023136"/>
    </source>
</evidence>
<evidence type="ECO:0000259" key="4">
    <source>
        <dbReference type="Pfam" id="PF00144"/>
    </source>
</evidence>
<feature type="chain" id="PRO_5046186603" description="Beta-lactamase-related domain-containing protein" evidence="3">
    <location>
        <begin position="24"/>
        <end position="389"/>
    </location>
</feature>
<dbReference type="EMBL" id="MBUA01000023">
    <property type="protein sequence ID" value="MBC6491899.1"/>
    <property type="molecule type" value="Genomic_DNA"/>
</dbReference>
<dbReference type="PANTHER" id="PTHR46825">
    <property type="entry name" value="D-ALANYL-D-ALANINE-CARBOXYPEPTIDASE/ENDOPEPTIDASE AMPH"/>
    <property type="match status" value="1"/>
</dbReference>
<organism evidence="5 6">
    <name type="scientific">Flavihumibacter stibioxidans</name>
    <dbReference type="NCBI Taxonomy" id="1834163"/>
    <lineage>
        <taxon>Bacteria</taxon>
        <taxon>Pseudomonadati</taxon>
        <taxon>Bacteroidota</taxon>
        <taxon>Chitinophagia</taxon>
        <taxon>Chitinophagales</taxon>
        <taxon>Chitinophagaceae</taxon>
        <taxon>Flavihumibacter</taxon>
    </lineage>
</organism>
<sequence>MKKGSFALLLSILFLGTIPGLHAAPIVPHRAPHLPGMHTEGFKPFIICTGDTTRIHLTPSDADSITLMINRSDFSGSFLLVQDGKTILSVSRGMASESEQRPNSPQTRFNIGSIGKSLTAILIMQLVERNKLALDRPVNSYLPDRWKIVNGGNITIRHCLNQTSGLGDFFDHPKYNDSTTHTIDQHMELVRDMKLVSDTPGLKLHYSNSGFIVLGKILELLHKKPYQEIVMEQLLNPAGIRYRSVVPYSTGYAIKEGKKIIGEGNNPSHWTSAGGIFLTTEELNLLITALLQEKYITRQSIAQTWAKESHPEHEPPFVHYGLGWMVEDPGGLPLRGHNGGMRGFQASFRHLPSDNLSFYIFSNMDNGAEQVFMQVLFYLMGKKFPGRTW</sequence>
<evidence type="ECO:0000256" key="3">
    <source>
        <dbReference type="SAM" id="SignalP"/>
    </source>
</evidence>
<dbReference type="InterPro" id="IPR012338">
    <property type="entry name" value="Beta-lactam/transpept-like"/>
</dbReference>
<dbReference type="Proteomes" id="UP000765802">
    <property type="component" value="Unassembled WGS sequence"/>
</dbReference>